<name>A0A835A5Q4_9POAL</name>
<dbReference type="GO" id="GO:0003779">
    <property type="term" value="F:actin binding"/>
    <property type="evidence" value="ECO:0007669"/>
    <property type="project" value="InterPro"/>
</dbReference>
<accession>A0A835A5Q4</accession>
<dbReference type="PROSITE" id="PS51774">
    <property type="entry name" value="NAB"/>
    <property type="match status" value="1"/>
</dbReference>
<gene>
    <name evidence="4" type="ORF">HU200_067008</name>
</gene>
<evidence type="ECO:0000256" key="1">
    <source>
        <dbReference type="ARBA" id="ARBA00023054"/>
    </source>
</evidence>
<dbReference type="AlphaFoldDB" id="A0A835A5Q4"/>
<keyword evidence="1 2" id="KW-0175">Coiled coil</keyword>
<evidence type="ECO:0000313" key="4">
    <source>
        <dbReference type="EMBL" id="KAF8643053.1"/>
    </source>
</evidence>
<evidence type="ECO:0000256" key="2">
    <source>
        <dbReference type="SAM" id="Coils"/>
    </source>
</evidence>
<feature type="domain" description="NAB" evidence="3">
    <location>
        <begin position="1"/>
        <end position="65"/>
    </location>
</feature>
<keyword evidence="5" id="KW-1185">Reference proteome</keyword>
<feature type="coiled-coil region" evidence="2">
    <location>
        <begin position="228"/>
        <end position="289"/>
    </location>
</feature>
<dbReference type="PANTHER" id="PTHR31631">
    <property type="entry name" value="PROTEIN NETWORKED 2D"/>
    <property type="match status" value="1"/>
</dbReference>
<dbReference type="Pfam" id="PF24918">
    <property type="entry name" value="NET2A_C"/>
    <property type="match status" value="1"/>
</dbReference>
<organism evidence="4 5">
    <name type="scientific">Digitaria exilis</name>
    <dbReference type="NCBI Taxonomy" id="1010633"/>
    <lineage>
        <taxon>Eukaryota</taxon>
        <taxon>Viridiplantae</taxon>
        <taxon>Streptophyta</taxon>
        <taxon>Embryophyta</taxon>
        <taxon>Tracheophyta</taxon>
        <taxon>Spermatophyta</taxon>
        <taxon>Magnoliopsida</taxon>
        <taxon>Liliopsida</taxon>
        <taxon>Poales</taxon>
        <taxon>Poaceae</taxon>
        <taxon>PACMAD clade</taxon>
        <taxon>Panicoideae</taxon>
        <taxon>Panicodae</taxon>
        <taxon>Paniceae</taxon>
        <taxon>Anthephorinae</taxon>
        <taxon>Digitaria</taxon>
    </lineage>
</organism>
<dbReference type="InterPro" id="IPR056889">
    <property type="entry name" value="NET2A-D/KIP1-like_C"/>
</dbReference>
<protein>
    <recommendedName>
        <fullName evidence="3">NAB domain-containing protein</fullName>
    </recommendedName>
</protein>
<dbReference type="InterPro" id="IPR011684">
    <property type="entry name" value="NAB"/>
</dbReference>
<dbReference type="PANTHER" id="PTHR31631:SF4">
    <property type="entry name" value="OS07G0695400 PROTEIN"/>
    <property type="match status" value="1"/>
</dbReference>
<proteinExistence type="predicted"/>
<comment type="caution">
    <text evidence="4">The sequence shown here is derived from an EMBL/GenBank/DDBJ whole genome shotgun (WGS) entry which is preliminary data.</text>
</comment>
<dbReference type="Pfam" id="PF25014">
    <property type="entry name" value="NET2A"/>
    <property type="match status" value="1"/>
</dbReference>
<dbReference type="OrthoDB" id="616075at2759"/>
<dbReference type="InterPro" id="IPR056888">
    <property type="entry name" value="NET2A-D/KIP1-like_dom"/>
</dbReference>
<evidence type="ECO:0000313" key="5">
    <source>
        <dbReference type="Proteomes" id="UP000636709"/>
    </source>
</evidence>
<reference evidence="4" key="1">
    <citation type="submission" date="2020-07" db="EMBL/GenBank/DDBJ databases">
        <title>Genome sequence and genetic diversity analysis of an under-domesticated orphan crop, white fonio (Digitaria exilis).</title>
        <authorList>
            <person name="Bennetzen J.L."/>
            <person name="Chen S."/>
            <person name="Ma X."/>
            <person name="Wang X."/>
            <person name="Yssel A.E.J."/>
            <person name="Chaluvadi S.R."/>
            <person name="Johnson M."/>
            <person name="Gangashetty P."/>
            <person name="Hamidou F."/>
            <person name="Sanogo M.D."/>
            <person name="Zwaenepoel A."/>
            <person name="Wallace J."/>
            <person name="Van De Peer Y."/>
            <person name="Van Deynze A."/>
        </authorList>
    </citation>
    <scope>NUCLEOTIDE SEQUENCE</scope>
    <source>
        <tissue evidence="4">Leaves</tissue>
    </source>
</reference>
<dbReference type="Pfam" id="PF07765">
    <property type="entry name" value="KIP1"/>
    <property type="match status" value="1"/>
</dbReference>
<evidence type="ECO:0000259" key="3">
    <source>
        <dbReference type="PROSITE" id="PS51774"/>
    </source>
</evidence>
<feature type="coiled-coil region" evidence="2">
    <location>
        <begin position="515"/>
        <end position="548"/>
    </location>
</feature>
<dbReference type="Proteomes" id="UP000636709">
    <property type="component" value="Unassembled WGS sequence"/>
</dbReference>
<dbReference type="EMBL" id="JACEFO010003230">
    <property type="protein sequence ID" value="KAF8643053.1"/>
    <property type="molecule type" value="Genomic_DNA"/>
</dbReference>
<sequence>MHAPSADMENRVKIMLKLLGQEADSFGKRAEMYYRTRPEVISHVEQLYRAYRALVERYDHISKELHKANHTIATACPEEVQYAMLEEEDGDFPKAITPINSHKIHRSTVQEILNRKRQAPSGRNMPASAPHMTTEEAEQEISRLQKAILVLQTEKEYVKSAYESGIARYWEIEKQIADTQEEICLIQDKFDAHAAIHDDEARALMTIAALRSCQEEIADSVDELVDKVVNLELKLPKQSAQINQLKQENDNLKNKLDELQDEMALCDDQSSLNAQLKLLEDELNRVRILERSIIEEEVSVSIGFSEVFSCIMNISKALGSLEHEDLYNFSNDVGDSATPSTDMSVEYFTEGSKVGEFRDIEAPALNDCLGQDREDFPEVFSDKGNDGIHGSKNGDEERFSTDNCLMQLVRNKTYCSSGNENASGNFIQGQILNGEYPSTEASESLMEIAEGNIGHGNAFTGSSVGMNDRINADAYSSDATSLCVRAGDSEGTEGSCGQALGVLTDLENMASDVRYSQLEKKSSNAKNLQEHLEETKAVIRELKNANSMKSSTEDTRRCRKKWRTQKIIREDPDPAAEPEPAEKKLRELGTELDVWFEQNALLDQEVQA</sequence>